<dbReference type="InterPro" id="IPR000847">
    <property type="entry name" value="LysR_HTH_N"/>
</dbReference>
<dbReference type="SUPFAM" id="SSF53850">
    <property type="entry name" value="Periplasmic binding protein-like II"/>
    <property type="match status" value="1"/>
</dbReference>
<dbReference type="HOGENOM" id="CLU_039613_6_2_1"/>
<keyword evidence="7" id="KW-1185">Reference proteome</keyword>
<dbReference type="GO" id="GO:0006355">
    <property type="term" value="P:regulation of DNA-templated transcription"/>
    <property type="evidence" value="ECO:0000318"/>
    <property type="project" value="GO_Central"/>
</dbReference>
<dbReference type="Gene3D" id="1.10.10.10">
    <property type="entry name" value="Winged helix-like DNA-binding domain superfamily/Winged helix DNA-binding domain"/>
    <property type="match status" value="1"/>
</dbReference>
<dbReference type="PANTHER" id="PTHR30419">
    <property type="entry name" value="HTH-TYPE TRANSCRIPTIONAL REGULATOR YBHD"/>
    <property type="match status" value="1"/>
</dbReference>
<dbReference type="PANTHER" id="PTHR30419:SF8">
    <property type="entry name" value="NITROGEN ASSIMILATION TRANSCRIPTIONAL ACTIVATOR-RELATED"/>
    <property type="match status" value="1"/>
</dbReference>
<keyword evidence="2" id="KW-0805">Transcription regulation</keyword>
<name>F4PF96_BATDJ</name>
<dbReference type="InterPro" id="IPR036390">
    <property type="entry name" value="WH_DNA-bd_sf"/>
</dbReference>
<gene>
    <name evidence="6" type="ORF">BATDEDRAFT_93046</name>
</gene>
<dbReference type="InParanoid" id="F4PF96"/>
<dbReference type="Pfam" id="PF03466">
    <property type="entry name" value="LysR_substrate"/>
    <property type="match status" value="1"/>
</dbReference>
<dbReference type="OMA" id="MFRHGYD"/>
<dbReference type="OrthoDB" id="5572228at2759"/>
<dbReference type="Gene3D" id="3.40.190.290">
    <property type="match status" value="1"/>
</dbReference>
<reference evidence="6 7" key="1">
    <citation type="submission" date="2009-12" db="EMBL/GenBank/DDBJ databases">
        <title>The draft genome of Batrachochytrium dendrobatidis.</title>
        <authorList>
            <consortium name="US DOE Joint Genome Institute (JGI-PGF)"/>
            <person name="Kuo A."/>
            <person name="Salamov A."/>
            <person name="Schmutz J."/>
            <person name="Lucas S."/>
            <person name="Pitluck S."/>
            <person name="Rosenblum E."/>
            <person name="Stajich J."/>
            <person name="Eisen M."/>
            <person name="Grigoriev I.V."/>
        </authorList>
    </citation>
    <scope>NUCLEOTIDE SEQUENCE [LARGE SCALE GENOMIC DNA]</scope>
    <source>
        <strain evidence="7">JAM81 / FGSC 10211</strain>
    </source>
</reference>
<dbReference type="AlphaFoldDB" id="F4PF96"/>
<dbReference type="GO" id="GO:0005829">
    <property type="term" value="C:cytosol"/>
    <property type="evidence" value="ECO:0000318"/>
    <property type="project" value="GO_Central"/>
</dbReference>
<evidence type="ECO:0000256" key="4">
    <source>
        <dbReference type="ARBA" id="ARBA00023163"/>
    </source>
</evidence>
<dbReference type="InterPro" id="IPR050950">
    <property type="entry name" value="HTH-type_LysR_regulators"/>
</dbReference>
<dbReference type="Proteomes" id="UP000007241">
    <property type="component" value="Unassembled WGS sequence"/>
</dbReference>
<evidence type="ECO:0000313" key="6">
    <source>
        <dbReference type="EMBL" id="EGF76095.1"/>
    </source>
</evidence>
<dbReference type="GO" id="GO:0003700">
    <property type="term" value="F:DNA-binding transcription factor activity"/>
    <property type="evidence" value="ECO:0007669"/>
    <property type="project" value="InterPro"/>
</dbReference>
<proteinExistence type="inferred from homology"/>
<keyword evidence="3" id="KW-0238">DNA-binding</keyword>
<keyword evidence="4" id="KW-0804">Transcription</keyword>
<evidence type="ECO:0000259" key="5">
    <source>
        <dbReference type="PROSITE" id="PS50931"/>
    </source>
</evidence>
<sequence length="243" mass="27511">MVKNLENELKVELIDRSSKKIELTVAGEIVLEEGQKILGLFDDLSSLLTDLMNLEKGKLKIGIPSLIGFLYFPKIIKGFRDLYPKISIQLVEHGVIKMKQAVNEGIIDLGVAALPVEDEFDVIPFVEEEMMLFVHSSHPLATREKVSLVEVKDESFVLFQDDSTLYQQIMQECIKAGFYPNVSYQSIYWDFITEMVGQNLGISIFPQSLAKKVDQSLIKAIPIVNPPIWKLGVILKKDKKNNK</sequence>
<dbReference type="GO" id="GO:0043565">
    <property type="term" value="F:sequence-specific DNA binding"/>
    <property type="evidence" value="ECO:0000318"/>
    <property type="project" value="GO_Central"/>
</dbReference>
<organism evidence="6 7">
    <name type="scientific">Batrachochytrium dendrobatidis (strain JAM81 / FGSC 10211)</name>
    <name type="common">Frog chytrid fungus</name>
    <dbReference type="NCBI Taxonomy" id="684364"/>
    <lineage>
        <taxon>Eukaryota</taxon>
        <taxon>Fungi</taxon>
        <taxon>Fungi incertae sedis</taxon>
        <taxon>Chytridiomycota</taxon>
        <taxon>Chytridiomycota incertae sedis</taxon>
        <taxon>Chytridiomycetes</taxon>
        <taxon>Rhizophydiales</taxon>
        <taxon>Rhizophydiales incertae sedis</taxon>
        <taxon>Batrachochytrium</taxon>
    </lineage>
</organism>
<comment type="similarity">
    <text evidence="1">Belongs to the LysR transcriptional regulatory family.</text>
</comment>
<dbReference type="SUPFAM" id="SSF46785">
    <property type="entry name" value="Winged helix' DNA-binding domain"/>
    <property type="match status" value="1"/>
</dbReference>
<protein>
    <recommendedName>
        <fullName evidence="5">HTH lysR-type domain-containing protein</fullName>
    </recommendedName>
</protein>
<dbReference type="EMBL" id="GL882917">
    <property type="protein sequence ID" value="EGF76095.1"/>
    <property type="molecule type" value="Genomic_DNA"/>
</dbReference>
<evidence type="ECO:0000256" key="2">
    <source>
        <dbReference type="ARBA" id="ARBA00023015"/>
    </source>
</evidence>
<evidence type="ECO:0000256" key="1">
    <source>
        <dbReference type="ARBA" id="ARBA00009437"/>
    </source>
</evidence>
<dbReference type="InterPro" id="IPR036388">
    <property type="entry name" value="WH-like_DNA-bd_sf"/>
</dbReference>
<accession>F4PF96</accession>
<feature type="domain" description="HTH lysR-type" evidence="5">
    <location>
        <begin position="1"/>
        <end position="24"/>
    </location>
</feature>
<dbReference type="PROSITE" id="PS50931">
    <property type="entry name" value="HTH_LYSR"/>
    <property type="match status" value="1"/>
</dbReference>
<dbReference type="InterPro" id="IPR005119">
    <property type="entry name" value="LysR_subst-bd"/>
</dbReference>
<evidence type="ECO:0000313" key="7">
    <source>
        <dbReference type="Proteomes" id="UP000007241"/>
    </source>
</evidence>
<evidence type="ECO:0000256" key="3">
    <source>
        <dbReference type="ARBA" id="ARBA00023125"/>
    </source>
</evidence>